<keyword evidence="2" id="KW-1185">Reference proteome</keyword>
<accession>A0A8H7ANK4</accession>
<organism evidence="1 2">
    <name type="scientific">Endocarpon pusillum</name>
    <dbReference type="NCBI Taxonomy" id="364733"/>
    <lineage>
        <taxon>Eukaryota</taxon>
        <taxon>Fungi</taxon>
        <taxon>Dikarya</taxon>
        <taxon>Ascomycota</taxon>
        <taxon>Pezizomycotina</taxon>
        <taxon>Eurotiomycetes</taxon>
        <taxon>Chaetothyriomycetidae</taxon>
        <taxon>Verrucariales</taxon>
        <taxon>Verrucariaceae</taxon>
        <taxon>Endocarpon</taxon>
    </lineage>
</organism>
<sequence>MAMSLWTAHPDCPEHLKPELERRVRSLPSSFLLPPIANEVFDNPNVCYERLQGWALSQGFAIVRTSGSVKQKRPRFEFRCIHHGGETANTRKLEDHVIRDEEGTIISRRCESVKIQS</sequence>
<evidence type="ECO:0000313" key="1">
    <source>
        <dbReference type="EMBL" id="KAF7511454.1"/>
    </source>
</evidence>
<dbReference type="EMBL" id="JAACFV010000020">
    <property type="protein sequence ID" value="KAF7511454.1"/>
    <property type="molecule type" value="Genomic_DNA"/>
</dbReference>
<name>A0A8H7ANK4_9EURO</name>
<proteinExistence type="predicted"/>
<dbReference type="AlphaFoldDB" id="A0A8H7ANK4"/>
<gene>
    <name evidence="1" type="ORF">GJ744_004643</name>
</gene>
<comment type="caution">
    <text evidence="1">The sequence shown here is derived from an EMBL/GenBank/DDBJ whole genome shotgun (WGS) entry which is preliminary data.</text>
</comment>
<reference evidence="1" key="1">
    <citation type="submission" date="2020-02" db="EMBL/GenBank/DDBJ databases">
        <authorList>
            <person name="Palmer J.M."/>
        </authorList>
    </citation>
    <scope>NUCLEOTIDE SEQUENCE</scope>
    <source>
        <strain evidence="1">EPUS1.4</strain>
        <tissue evidence="1">Thallus</tissue>
    </source>
</reference>
<dbReference type="OrthoDB" id="5414341at2759"/>
<dbReference type="Proteomes" id="UP000606974">
    <property type="component" value="Unassembled WGS sequence"/>
</dbReference>
<evidence type="ECO:0000313" key="2">
    <source>
        <dbReference type="Proteomes" id="UP000606974"/>
    </source>
</evidence>
<protein>
    <submittedName>
        <fullName evidence="1">Uncharacterized protein</fullName>
    </submittedName>
</protein>